<gene>
    <name evidence="2" type="ORF">SKAU_G00160080</name>
</gene>
<evidence type="ECO:0000256" key="1">
    <source>
        <dbReference type="SAM" id="MobiDB-lite"/>
    </source>
</evidence>
<name>A0A9Q1FIB9_SYNKA</name>
<organism evidence="2 3">
    <name type="scientific">Synaphobranchus kaupii</name>
    <name type="common">Kaup's arrowtooth eel</name>
    <dbReference type="NCBI Taxonomy" id="118154"/>
    <lineage>
        <taxon>Eukaryota</taxon>
        <taxon>Metazoa</taxon>
        <taxon>Chordata</taxon>
        <taxon>Craniata</taxon>
        <taxon>Vertebrata</taxon>
        <taxon>Euteleostomi</taxon>
        <taxon>Actinopterygii</taxon>
        <taxon>Neopterygii</taxon>
        <taxon>Teleostei</taxon>
        <taxon>Anguilliformes</taxon>
        <taxon>Synaphobranchidae</taxon>
        <taxon>Synaphobranchus</taxon>
    </lineage>
</organism>
<dbReference type="EMBL" id="JAINUF010000005">
    <property type="protein sequence ID" value="KAJ8359483.1"/>
    <property type="molecule type" value="Genomic_DNA"/>
</dbReference>
<accession>A0A9Q1FIB9</accession>
<proteinExistence type="predicted"/>
<keyword evidence="3" id="KW-1185">Reference proteome</keyword>
<feature type="region of interest" description="Disordered" evidence="1">
    <location>
        <begin position="130"/>
        <end position="167"/>
    </location>
</feature>
<reference evidence="2" key="1">
    <citation type="journal article" date="2023" name="Science">
        <title>Genome structures resolve the early diversification of teleost fishes.</title>
        <authorList>
            <person name="Parey E."/>
            <person name="Louis A."/>
            <person name="Montfort J."/>
            <person name="Bouchez O."/>
            <person name="Roques C."/>
            <person name="Iampietro C."/>
            <person name="Lluch J."/>
            <person name="Castinel A."/>
            <person name="Donnadieu C."/>
            <person name="Desvignes T."/>
            <person name="Floi Bucao C."/>
            <person name="Jouanno E."/>
            <person name="Wen M."/>
            <person name="Mejri S."/>
            <person name="Dirks R."/>
            <person name="Jansen H."/>
            <person name="Henkel C."/>
            <person name="Chen W.J."/>
            <person name="Zahm M."/>
            <person name="Cabau C."/>
            <person name="Klopp C."/>
            <person name="Thompson A.W."/>
            <person name="Robinson-Rechavi M."/>
            <person name="Braasch I."/>
            <person name="Lecointre G."/>
            <person name="Bobe J."/>
            <person name="Postlethwait J.H."/>
            <person name="Berthelot C."/>
            <person name="Roest Crollius H."/>
            <person name="Guiguen Y."/>
        </authorList>
    </citation>
    <scope>NUCLEOTIDE SEQUENCE</scope>
    <source>
        <strain evidence="2">WJC10195</strain>
    </source>
</reference>
<evidence type="ECO:0000313" key="2">
    <source>
        <dbReference type="EMBL" id="KAJ8359483.1"/>
    </source>
</evidence>
<sequence>MRVTRAHWPYTEGGAAGEAHCYSVIRRGSQSAIALKYSHIRMYRGDVINAANPVVLNGECALHPRGRELRTGPGPAASALGGVGAPRPLWELLLGDPWPPGQTDGGGVTRPSAGIQTGAILLTNGEHALGGCSAAEQPSSPGVPGLYSERLSASPPDEDVSEEEEEE</sequence>
<comment type="caution">
    <text evidence="2">The sequence shown here is derived from an EMBL/GenBank/DDBJ whole genome shotgun (WGS) entry which is preliminary data.</text>
</comment>
<protein>
    <submittedName>
        <fullName evidence="2">Uncharacterized protein</fullName>
    </submittedName>
</protein>
<feature type="compositionally biased region" description="Acidic residues" evidence="1">
    <location>
        <begin position="156"/>
        <end position="167"/>
    </location>
</feature>
<dbReference type="AlphaFoldDB" id="A0A9Q1FIB9"/>
<evidence type="ECO:0000313" key="3">
    <source>
        <dbReference type="Proteomes" id="UP001152622"/>
    </source>
</evidence>
<dbReference type="Proteomes" id="UP001152622">
    <property type="component" value="Chromosome 5"/>
</dbReference>